<evidence type="ECO:0000259" key="2">
    <source>
        <dbReference type="Pfam" id="PF13439"/>
    </source>
</evidence>
<accession>X0W5N8</accession>
<evidence type="ECO:0000256" key="1">
    <source>
        <dbReference type="ARBA" id="ARBA00022679"/>
    </source>
</evidence>
<organism evidence="3">
    <name type="scientific">marine sediment metagenome</name>
    <dbReference type="NCBI Taxonomy" id="412755"/>
    <lineage>
        <taxon>unclassified sequences</taxon>
        <taxon>metagenomes</taxon>
        <taxon>ecological metagenomes</taxon>
    </lineage>
</organism>
<dbReference type="EMBL" id="BARS01027092">
    <property type="protein sequence ID" value="GAG07981.1"/>
    <property type="molecule type" value="Genomic_DNA"/>
</dbReference>
<evidence type="ECO:0000313" key="3">
    <source>
        <dbReference type="EMBL" id="GAG07981.1"/>
    </source>
</evidence>
<feature type="non-terminal residue" evidence="3">
    <location>
        <position position="195"/>
    </location>
</feature>
<dbReference type="Gene3D" id="3.40.50.2000">
    <property type="entry name" value="Glycogen Phosphorylase B"/>
    <property type="match status" value="1"/>
</dbReference>
<dbReference type="PANTHER" id="PTHR46401:SF2">
    <property type="entry name" value="GLYCOSYLTRANSFERASE WBBK-RELATED"/>
    <property type="match status" value="1"/>
</dbReference>
<dbReference type="PANTHER" id="PTHR46401">
    <property type="entry name" value="GLYCOSYLTRANSFERASE WBBK-RELATED"/>
    <property type="match status" value="1"/>
</dbReference>
<keyword evidence="1" id="KW-0808">Transferase</keyword>
<proteinExistence type="predicted"/>
<feature type="domain" description="Glycosyltransferase subfamily 4-like N-terminal" evidence="2">
    <location>
        <begin position="19"/>
        <end position="172"/>
    </location>
</feature>
<dbReference type="SUPFAM" id="SSF53756">
    <property type="entry name" value="UDP-Glycosyltransferase/glycogen phosphorylase"/>
    <property type="match status" value="1"/>
</dbReference>
<comment type="caution">
    <text evidence="3">The sequence shown here is derived from an EMBL/GenBank/DDBJ whole genome shotgun (WGS) entry which is preliminary data.</text>
</comment>
<name>X0W5N8_9ZZZZ</name>
<dbReference type="CDD" id="cd03801">
    <property type="entry name" value="GT4_PimA-like"/>
    <property type="match status" value="1"/>
</dbReference>
<dbReference type="GO" id="GO:0009103">
    <property type="term" value="P:lipopolysaccharide biosynthetic process"/>
    <property type="evidence" value="ECO:0007669"/>
    <property type="project" value="TreeGrafter"/>
</dbReference>
<dbReference type="AlphaFoldDB" id="X0W5N8"/>
<dbReference type="InterPro" id="IPR028098">
    <property type="entry name" value="Glyco_trans_4-like_N"/>
</dbReference>
<protein>
    <recommendedName>
        <fullName evidence="2">Glycosyltransferase subfamily 4-like N-terminal domain-containing protein</fullName>
    </recommendedName>
</protein>
<sequence length="195" mass="22813">MKKLKICLISLTVSPDSVDGEAKVIRALFEYLKKQGHSVKLVTGKWNKDLDTPDIIQFDLIKKRFLWVLHFYFKVIRYLRRNRFDIVHANSAKAALPVILSRQKKFICTIHDFTPFETQLTKIPLEKLLIKFVSRRASSIVTVSNFVKQEFQHFIPNIDKNKIQTIYNGIDEKYKPYPNEAQKLKEKLSIHGPVL</sequence>
<dbReference type="Pfam" id="PF13439">
    <property type="entry name" value="Glyco_transf_4"/>
    <property type="match status" value="1"/>
</dbReference>
<reference evidence="3" key="1">
    <citation type="journal article" date="2014" name="Front. Microbiol.">
        <title>High frequency of phylogenetically diverse reductive dehalogenase-homologous genes in deep subseafloor sedimentary metagenomes.</title>
        <authorList>
            <person name="Kawai M."/>
            <person name="Futagami T."/>
            <person name="Toyoda A."/>
            <person name="Takaki Y."/>
            <person name="Nishi S."/>
            <person name="Hori S."/>
            <person name="Arai W."/>
            <person name="Tsubouchi T."/>
            <person name="Morono Y."/>
            <person name="Uchiyama I."/>
            <person name="Ito T."/>
            <person name="Fujiyama A."/>
            <person name="Inagaki F."/>
            <person name="Takami H."/>
        </authorList>
    </citation>
    <scope>NUCLEOTIDE SEQUENCE</scope>
    <source>
        <strain evidence="3">Expedition CK06-06</strain>
    </source>
</reference>
<gene>
    <name evidence="3" type="ORF">S01H1_42590</name>
</gene>
<dbReference type="GO" id="GO:0016757">
    <property type="term" value="F:glycosyltransferase activity"/>
    <property type="evidence" value="ECO:0007669"/>
    <property type="project" value="TreeGrafter"/>
</dbReference>